<dbReference type="Proteomes" id="UP000320762">
    <property type="component" value="Unassembled WGS sequence"/>
</dbReference>
<evidence type="ECO:0000313" key="3">
    <source>
        <dbReference type="Proteomes" id="UP000320762"/>
    </source>
</evidence>
<evidence type="ECO:0000313" key="2">
    <source>
        <dbReference type="EMBL" id="TRM56547.1"/>
    </source>
</evidence>
<reference evidence="2 3" key="1">
    <citation type="journal article" date="2019" name="New Phytol.">
        <title>Comparative genomics reveals unique wood-decay strategies and fruiting body development in the Schizophyllaceae.</title>
        <authorList>
            <person name="Almasi E."/>
            <person name="Sahu N."/>
            <person name="Krizsan K."/>
            <person name="Balint B."/>
            <person name="Kovacs G.M."/>
            <person name="Kiss B."/>
            <person name="Cseklye J."/>
            <person name="Drula E."/>
            <person name="Henrissat B."/>
            <person name="Nagy I."/>
            <person name="Chovatia M."/>
            <person name="Adam C."/>
            <person name="LaButti K."/>
            <person name="Lipzen A."/>
            <person name="Riley R."/>
            <person name="Grigoriev I.V."/>
            <person name="Nagy L.G."/>
        </authorList>
    </citation>
    <scope>NUCLEOTIDE SEQUENCE [LARGE SCALE GENOMIC DNA]</scope>
    <source>
        <strain evidence="2 3">NL-1724</strain>
    </source>
</reference>
<protein>
    <submittedName>
        <fullName evidence="2">Uncharacterized protein</fullName>
    </submittedName>
</protein>
<dbReference type="AlphaFoldDB" id="A0A550BVI7"/>
<keyword evidence="3" id="KW-1185">Reference proteome</keyword>
<evidence type="ECO:0000256" key="1">
    <source>
        <dbReference type="SAM" id="MobiDB-lite"/>
    </source>
</evidence>
<gene>
    <name evidence="2" type="ORF">BD626DRAFT_246097</name>
</gene>
<feature type="region of interest" description="Disordered" evidence="1">
    <location>
        <begin position="36"/>
        <end position="61"/>
    </location>
</feature>
<accession>A0A550BVI7</accession>
<dbReference type="EMBL" id="VDMD01000066">
    <property type="protein sequence ID" value="TRM56547.1"/>
    <property type="molecule type" value="Genomic_DNA"/>
</dbReference>
<name>A0A550BVI7_9AGAR</name>
<comment type="caution">
    <text evidence="2">The sequence shown here is derived from an EMBL/GenBank/DDBJ whole genome shotgun (WGS) entry which is preliminary data.</text>
</comment>
<organism evidence="2 3">
    <name type="scientific">Schizophyllum amplum</name>
    <dbReference type="NCBI Taxonomy" id="97359"/>
    <lineage>
        <taxon>Eukaryota</taxon>
        <taxon>Fungi</taxon>
        <taxon>Dikarya</taxon>
        <taxon>Basidiomycota</taxon>
        <taxon>Agaricomycotina</taxon>
        <taxon>Agaricomycetes</taxon>
        <taxon>Agaricomycetidae</taxon>
        <taxon>Agaricales</taxon>
        <taxon>Schizophyllaceae</taxon>
        <taxon>Schizophyllum</taxon>
    </lineage>
</organism>
<proteinExistence type="predicted"/>
<sequence>MLFNMSSLGPDGFRIDDGHFHAAEEGVMDLPPVAENPTLDLPTSESYKQVPELGESDDEEDAPALPLFLTKSSRSSAFSTSAAGHQSVIDRRLASRMARKQCRAAVKGQARRLLRKFSTILDPRNFINPQFTLLSNAATAPMFGTAVAFNAAQQALSAPVPINKTAPMYGTAVAPTFAEPASSTTAPIDEAAASTAADPAPSATGNKRKFDTLDADIRECKWSHVNEQNHIVDCDGEVARFRAGAPPYVFDKSLSDEALAIEIHDHLTAVGPVVSTSRGWYKCRWDGCRISDRDIVAHVIKHIRADEVQSPKKRRTARA</sequence>